<dbReference type="Gene3D" id="3.50.50.60">
    <property type="entry name" value="FAD/NAD(P)-binding domain"/>
    <property type="match status" value="1"/>
</dbReference>
<keyword evidence="5 9" id="KW-0274">FAD</keyword>
<dbReference type="SUPFAM" id="SSF51905">
    <property type="entry name" value="FAD/NAD(P)-binding domain"/>
    <property type="match status" value="1"/>
</dbReference>
<dbReference type="PIRSF" id="PIRSF000137">
    <property type="entry name" value="Alcohol_oxidase"/>
    <property type="match status" value="1"/>
</dbReference>
<dbReference type="SUPFAM" id="SSF54373">
    <property type="entry name" value="FAD-linked reductases, C-terminal domain"/>
    <property type="match status" value="1"/>
</dbReference>
<dbReference type="GO" id="GO:0016614">
    <property type="term" value="F:oxidoreductase activity, acting on CH-OH group of donors"/>
    <property type="evidence" value="ECO:0007669"/>
    <property type="project" value="InterPro"/>
</dbReference>
<dbReference type="PROSITE" id="PS00624">
    <property type="entry name" value="GMC_OXRED_2"/>
    <property type="match status" value="1"/>
</dbReference>
<dbReference type="AlphaFoldDB" id="A0AAD7GNY2"/>
<evidence type="ECO:0000256" key="8">
    <source>
        <dbReference type="PIRSR" id="PIRSR000137-1"/>
    </source>
</evidence>
<gene>
    <name evidence="13" type="ORF">B0H17DRAFT_1261065</name>
</gene>
<feature type="active site" description="Proton acceptor" evidence="8">
    <location>
        <position position="571"/>
    </location>
</feature>
<feature type="domain" description="Glucose-methanol-choline oxidoreductase N-terminal" evidence="11">
    <location>
        <begin position="87"/>
        <end position="110"/>
    </location>
</feature>
<evidence type="ECO:0000256" key="2">
    <source>
        <dbReference type="ARBA" id="ARBA00010790"/>
    </source>
</evidence>
<name>A0AAD7GNY2_MYCRO</name>
<accession>A0AAD7GNY2</accession>
<dbReference type="Proteomes" id="UP001221757">
    <property type="component" value="Unassembled WGS sequence"/>
</dbReference>
<dbReference type="InterPro" id="IPR000172">
    <property type="entry name" value="GMC_OxRdtase_N"/>
</dbReference>
<dbReference type="PROSITE" id="PS00623">
    <property type="entry name" value="GMC_OXRED_1"/>
    <property type="match status" value="1"/>
</dbReference>
<sequence>MIVPASEVSTQAFDYIITAGLVLAARLSENYAISVLVIEAGPANLDDPDLLTPAAFGTHFGKPQYDWAFQTIPQESCKGRTVPFNRGKGLGGSSAINFFQYHRPTKSDIDAFGDLGNDGWNWDLLQRYYAKSERFIQPLQKTDTMSWDLAHHGIYGPLAIAYPAAESNFEAPFQQALKNVGINLAKEPTQGTWVTPVTIDPEHRVRSYSANKYYQPNQARKNLTVVVSAHVTKVVTELDKNGSATATGVAFMSEGTVYTVQVGKEVILSAGAVMSPQILELSGIGDKAVLDAVGIETQVHLPGVGNNIQEHIFANVTCELRPETMSDFLNFDVLGDPKEYVRQQELYKTSGTGLFATCPASIAFVPLASISPASDALQKSVFDSITAAVSSQQISPGLRKQYELQLKHLKDKQPSCEFILSPRCMPGPKPPLPGKQYVTVSGLINHPFSRGSIHIASKDPLVPPYIDPKYFEHSYDLLQHIEQIKFCRRVLEQEPLKKFLTGTELLPGPELHSISSDYIRSAFSTTWHTVGSCSMLPLQDGGVVDRTLKVHKTTNIRVVDISVVPLHIGAHMQATAYAIGEIAADIIKGKVFKA</sequence>
<comment type="caution">
    <text evidence="13">The sequence shown here is derived from an EMBL/GenBank/DDBJ whole genome shotgun (WGS) entry which is preliminary data.</text>
</comment>
<reference evidence="13" key="1">
    <citation type="submission" date="2023-03" db="EMBL/GenBank/DDBJ databases">
        <title>Massive genome expansion in bonnet fungi (Mycena s.s.) driven by repeated elements and novel gene families across ecological guilds.</title>
        <authorList>
            <consortium name="Lawrence Berkeley National Laboratory"/>
            <person name="Harder C.B."/>
            <person name="Miyauchi S."/>
            <person name="Viragh M."/>
            <person name="Kuo A."/>
            <person name="Thoen E."/>
            <person name="Andreopoulos B."/>
            <person name="Lu D."/>
            <person name="Skrede I."/>
            <person name="Drula E."/>
            <person name="Henrissat B."/>
            <person name="Morin E."/>
            <person name="Kohler A."/>
            <person name="Barry K."/>
            <person name="LaButti K."/>
            <person name="Morin E."/>
            <person name="Salamov A."/>
            <person name="Lipzen A."/>
            <person name="Mereny Z."/>
            <person name="Hegedus B."/>
            <person name="Baldrian P."/>
            <person name="Stursova M."/>
            <person name="Weitz H."/>
            <person name="Taylor A."/>
            <person name="Grigoriev I.V."/>
            <person name="Nagy L.G."/>
            <person name="Martin F."/>
            <person name="Kauserud H."/>
        </authorList>
    </citation>
    <scope>NUCLEOTIDE SEQUENCE</scope>
    <source>
        <strain evidence="13">CBHHK067</strain>
    </source>
</reference>
<keyword evidence="7" id="KW-0325">Glycoprotein</keyword>
<evidence type="ECO:0000256" key="10">
    <source>
        <dbReference type="RuleBase" id="RU003968"/>
    </source>
</evidence>
<evidence type="ECO:0000256" key="9">
    <source>
        <dbReference type="PIRSR" id="PIRSR000137-2"/>
    </source>
</evidence>
<feature type="binding site" evidence="9">
    <location>
        <begin position="527"/>
        <end position="528"/>
    </location>
    <ligand>
        <name>FAD</name>
        <dbReference type="ChEBI" id="CHEBI:57692"/>
    </ligand>
</feature>
<dbReference type="InterPro" id="IPR007867">
    <property type="entry name" value="GMC_OxRtase_C"/>
</dbReference>
<dbReference type="PANTHER" id="PTHR11552:SF201">
    <property type="entry name" value="GLUCOSE-METHANOL-CHOLINE OXIDOREDUCTASE N-TERMINAL DOMAIN-CONTAINING PROTEIN"/>
    <property type="match status" value="1"/>
</dbReference>
<proteinExistence type="inferred from homology"/>
<evidence type="ECO:0000259" key="12">
    <source>
        <dbReference type="PROSITE" id="PS00624"/>
    </source>
</evidence>
<dbReference type="GO" id="GO:0050660">
    <property type="term" value="F:flavin adenine dinucleotide binding"/>
    <property type="evidence" value="ECO:0007669"/>
    <property type="project" value="InterPro"/>
</dbReference>
<evidence type="ECO:0000259" key="11">
    <source>
        <dbReference type="PROSITE" id="PS00623"/>
    </source>
</evidence>
<evidence type="ECO:0000313" key="13">
    <source>
        <dbReference type="EMBL" id="KAJ7698001.1"/>
    </source>
</evidence>
<dbReference type="Gene3D" id="3.30.560.10">
    <property type="entry name" value="Glucose Oxidase, domain 3"/>
    <property type="match status" value="1"/>
</dbReference>
<dbReference type="Pfam" id="PF05199">
    <property type="entry name" value="GMC_oxred_C"/>
    <property type="match status" value="1"/>
</dbReference>
<feature type="domain" description="Glucose-methanol-choline oxidoreductase N-terminal" evidence="12">
    <location>
        <begin position="271"/>
        <end position="285"/>
    </location>
</feature>
<protein>
    <submittedName>
        <fullName evidence="13">Alcohol oxidase</fullName>
    </submittedName>
</protein>
<keyword evidence="6" id="KW-0560">Oxidoreductase</keyword>
<dbReference type="Pfam" id="PF00732">
    <property type="entry name" value="GMC_oxred_N"/>
    <property type="match status" value="1"/>
</dbReference>
<evidence type="ECO:0000256" key="5">
    <source>
        <dbReference type="ARBA" id="ARBA00022827"/>
    </source>
</evidence>
<comment type="similarity">
    <text evidence="2 10">Belongs to the GMC oxidoreductase family.</text>
</comment>
<evidence type="ECO:0000256" key="3">
    <source>
        <dbReference type="ARBA" id="ARBA00022630"/>
    </source>
</evidence>
<keyword evidence="14" id="KW-1185">Reference proteome</keyword>
<keyword evidence="4" id="KW-0732">Signal</keyword>
<organism evidence="13 14">
    <name type="scientific">Mycena rosella</name>
    <name type="common">Pink bonnet</name>
    <name type="synonym">Agaricus rosellus</name>
    <dbReference type="NCBI Taxonomy" id="1033263"/>
    <lineage>
        <taxon>Eukaryota</taxon>
        <taxon>Fungi</taxon>
        <taxon>Dikarya</taxon>
        <taxon>Basidiomycota</taxon>
        <taxon>Agaricomycotina</taxon>
        <taxon>Agaricomycetes</taxon>
        <taxon>Agaricomycetidae</taxon>
        <taxon>Agaricales</taxon>
        <taxon>Marasmiineae</taxon>
        <taxon>Mycenaceae</taxon>
        <taxon>Mycena</taxon>
    </lineage>
</organism>
<dbReference type="InterPro" id="IPR012132">
    <property type="entry name" value="GMC_OxRdtase"/>
</dbReference>
<feature type="active site" description="Proton donor" evidence="8">
    <location>
        <position position="528"/>
    </location>
</feature>
<evidence type="ECO:0000256" key="1">
    <source>
        <dbReference type="ARBA" id="ARBA00001974"/>
    </source>
</evidence>
<dbReference type="PANTHER" id="PTHR11552">
    <property type="entry name" value="GLUCOSE-METHANOL-CHOLINE GMC OXIDOREDUCTASE"/>
    <property type="match status" value="1"/>
</dbReference>
<keyword evidence="3 10" id="KW-0285">Flavoprotein</keyword>
<evidence type="ECO:0000256" key="7">
    <source>
        <dbReference type="ARBA" id="ARBA00023180"/>
    </source>
</evidence>
<comment type="cofactor">
    <cofactor evidence="1 9">
        <name>FAD</name>
        <dbReference type="ChEBI" id="CHEBI:57692"/>
    </cofactor>
</comment>
<dbReference type="InterPro" id="IPR036188">
    <property type="entry name" value="FAD/NAD-bd_sf"/>
</dbReference>
<feature type="binding site" evidence="9">
    <location>
        <position position="231"/>
    </location>
    <ligand>
        <name>FAD</name>
        <dbReference type="ChEBI" id="CHEBI:57692"/>
    </ligand>
</feature>
<evidence type="ECO:0000256" key="6">
    <source>
        <dbReference type="ARBA" id="ARBA00023002"/>
    </source>
</evidence>
<dbReference type="EMBL" id="JARKIE010000027">
    <property type="protein sequence ID" value="KAJ7698001.1"/>
    <property type="molecule type" value="Genomic_DNA"/>
</dbReference>
<evidence type="ECO:0000313" key="14">
    <source>
        <dbReference type="Proteomes" id="UP001221757"/>
    </source>
</evidence>
<evidence type="ECO:0000256" key="4">
    <source>
        <dbReference type="ARBA" id="ARBA00022729"/>
    </source>
</evidence>